<accession>A0A0L8AK07</accession>
<evidence type="ECO:0000256" key="3">
    <source>
        <dbReference type="ARBA" id="ARBA00022448"/>
    </source>
</evidence>
<keyword evidence="10" id="KW-1185">Reference proteome</keyword>
<evidence type="ECO:0000313" key="10">
    <source>
        <dbReference type="Proteomes" id="UP000036908"/>
    </source>
</evidence>
<keyword evidence="4" id="KW-1134">Transmembrane beta strand</keyword>
<sequence>MKKVILLSLLFIGLAQVSFSQQKRVLTLEEVIQLARENSRSAKTAQTRRTLGYWSYSVYKSQLKPQLRLQGTLPNYTNRSIPVTQNDGSVVFRKVNQNNSDLSLGLEQVLPWTNTTVSFETNLARFDDFDGDNKYYQGDPVGISITQPLFNVNPFKWDSKIQPLEYEQSKRSYVQSMEQASQTAANLFFRLLVEQKNLQIALQNAQANDTVFKVEQGRYNIGTSTEDQLLQTELDLLNSESAAQQAQLEVQSLSLELRNFIGLTENVDLELIAPMEVPVFDIDYETALQYAKDNRAEYLDFQLDRLQAERNVASARATRFNVSISASYGYNSAQRDELNEVYQSSNVAAGSQFRLSFNLPILDGGRNKARMNQAYEQQKLTEFTIDQNMITFDQEIANAVRNFQQIIEQIELAKKSEEIALKRFEITNGRYLAGKVDILTLTNARTSKDSAIRNYVLALQQYWDAYYELRTLTLYDFRNDVLLYNELLEYDPKTDSVIEKAKK</sequence>
<name>A0A0L8AK07_9BACT</name>
<evidence type="ECO:0000256" key="1">
    <source>
        <dbReference type="ARBA" id="ARBA00004442"/>
    </source>
</evidence>
<keyword evidence="5" id="KW-0812">Transmembrane</keyword>
<evidence type="ECO:0008006" key="11">
    <source>
        <dbReference type="Google" id="ProtNLM"/>
    </source>
</evidence>
<gene>
    <name evidence="9" type="ORF">OB69_10415</name>
</gene>
<feature type="chain" id="PRO_5005580125" description="Transporter" evidence="8">
    <location>
        <begin position="21"/>
        <end position="503"/>
    </location>
</feature>
<protein>
    <recommendedName>
        <fullName evidence="11">Transporter</fullName>
    </recommendedName>
</protein>
<keyword evidence="6" id="KW-0472">Membrane</keyword>
<dbReference type="GO" id="GO:0015288">
    <property type="term" value="F:porin activity"/>
    <property type="evidence" value="ECO:0007669"/>
    <property type="project" value="TreeGrafter"/>
</dbReference>
<evidence type="ECO:0000313" key="9">
    <source>
        <dbReference type="EMBL" id="KOF02719.1"/>
    </source>
</evidence>
<comment type="subcellular location">
    <subcellularLocation>
        <location evidence="1">Cell outer membrane</location>
    </subcellularLocation>
</comment>
<dbReference type="GO" id="GO:0015562">
    <property type="term" value="F:efflux transmembrane transporter activity"/>
    <property type="evidence" value="ECO:0007669"/>
    <property type="project" value="InterPro"/>
</dbReference>
<evidence type="ECO:0000256" key="2">
    <source>
        <dbReference type="ARBA" id="ARBA00007613"/>
    </source>
</evidence>
<proteinExistence type="inferred from homology"/>
<comment type="caution">
    <text evidence="9">The sequence shown here is derived from an EMBL/GenBank/DDBJ whole genome shotgun (WGS) entry which is preliminary data.</text>
</comment>
<reference evidence="10" key="1">
    <citation type="submission" date="2014-11" db="EMBL/GenBank/DDBJ databases">
        <title>Genome sequencing of Roseivirga sp. D-25.</title>
        <authorList>
            <person name="Selvaratnam C."/>
            <person name="Thevarajoo S."/>
            <person name="Goh K.M."/>
            <person name="Eee R."/>
            <person name="Chan K.-G."/>
            <person name="Chong C.S."/>
        </authorList>
    </citation>
    <scope>NUCLEOTIDE SEQUENCE [LARGE SCALE GENOMIC DNA]</scope>
    <source>
        <strain evidence="10">D-25</strain>
    </source>
</reference>
<dbReference type="Gene3D" id="1.20.1600.10">
    <property type="entry name" value="Outer membrane efflux proteins (OEP)"/>
    <property type="match status" value="1"/>
</dbReference>
<evidence type="ECO:0000256" key="6">
    <source>
        <dbReference type="ARBA" id="ARBA00023136"/>
    </source>
</evidence>
<dbReference type="PANTHER" id="PTHR30026">
    <property type="entry name" value="OUTER MEMBRANE PROTEIN TOLC"/>
    <property type="match status" value="1"/>
</dbReference>
<dbReference type="GO" id="GO:0009279">
    <property type="term" value="C:cell outer membrane"/>
    <property type="evidence" value="ECO:0007669"/>
    <property type="project" value="UniProtKB-SubCell"/>
</dbReference>
<organism evidence="9 10">
    <name type="scientific">Roseivirga seohaensis subsp. aquiponti</name>
    <dbReference type="NCBI Taxonomy" id="1566026"/>
    <lineage>
        <taxon>Bacteria</taxon>
        <taxon>Pseudomonadati</taxon>
        <taxon>Bacteroidota</taxon>
        <taxon>Cytophagia</taxon>
        <taxon>Cytophagales</taxon>
        <taxon>Roseivirgaceae</taxon>
        <taxon>Roseivirga</taxon>
    </lineage>
</organism>
<keyword evidence="7" id="KW-0998">Cell outer membrane</keyword>
<dbReference type="SUPFAM" id="SSF56954">
    <property type="entry name" value="Outer membrane efflux proteins (OEP)"/>
    <property type="match status" value="1"/>
</dbReference>
<dbReference type="GO" id="GO:1990281">
    <property type="term" value="C:efflux pump complex"/>
    <property type="evidence" value="ECO:0007669"/>
    <property type="project" value="TreeGrafter"/>
</dbReference>
<evidence type="ECO:0000256" key="5">
    <source>
        <dbReference type="ARBA" id="ARBA00022692"/>
    </source>
</evidence>
<evidence type="ECO:0000256" key="7">
    <source>
        <dbReference type="ARBA" id="ARBA00023237"/>
    </source>
</evidence>
<dbReference type="AlphaFoldDB" id="A0A0L8AK07"/>
<keyword evidence="3" id="KW-0813">Transport</keyword>
<dbReference type="EMBL" id="JSVA01000010">
    <property type="protein sequence ID" value="KOF02719.1"/>
    <property type="molecule type" value="Genomic_DNA"/>
</dbReference>
<dbReference type="Proteomes" id="UP000036908">
    <property type="component" value="Unassembled WGS sequence"/>
</dbReference>
<dbReference type="PATRIC" id="fig|1566026.4.peg.367"/>
<comment type="similarity">
    <text evidence="2">Belongs to the outer membrane factor (OMF) (TC 1.B.17) family.</text>
</comment>
<evidence type="ECO:0000256" key="8">
    <source>
        <dbReference type="SAM" id="SignalP"/>
    </source>
</evidence>
<dbReference type="Pfam" id="PF02321">
    <property type="entry name" value="OEP"/>
    <property type="match status" value="2"/>
</dbReference>
<dbReference type="RefSeq" id="WP_053223662.1">
    <property type="nucleotide sequence ID" value="NZ_JSVA01000010.1"/>
</dbReference>
<dbReference type="InterPro" id="IPR051906">
    <property type="entry name" value="TolC-like"/>
</dbReference>
<dbReference type="OrthoDB" id="940457at2"/>
<feature type="signal peptide" evidence="8">
    <location>
        <begin position="1"/>
        <end position="20"/>
    </location>
</feature>
<dbReference type="InterPro" id="IPR003423">
    <property type="entry name" value="OMP_efflux"/>
</dbReference>
<evidence type="ECO:0000256" key="4">
    <source>
        <dbReference type="ARBA" id="ARBA00022452"/>
    </source>
</evidence>
<dbReference type="PANTHER" id="PTHR30026:SF20">
    <property type="entry name" value="OUTER MEMBRANE PROTEIN TOLC"/>
    <property type="match status" value="1"/>
</dbReference>
<keyword evidence="8" id="KW-0732">Signal</keyword>